<accession>A0A1U7CLJ0</accession>
<dbReference type="AlphaFoldDB" id="A0A1U7CLJ0"/>
<dbReference type="PANTHER" id="PTHR30438:SF2">
    <property type="entry name" value="MEMBRANE PROTEIN"/>
    <property type="match status" value="1"/>
</dbReference>
<feature type="coiled-coil region" evidence="1">
    <location>
        <begin position="155"/>
        <end position="182"/>
    </location>
</feature>
<dbReference type="GO" id="GO:0005886">
    <property type="term" value="C:plasma membrane"/>
    <property type="evidence" value="ECO:0007669"/>
    <property type="project" value="TreeGrafter"/>
</dbReference>
<reference evidence="6" key="1">
    <citation type="submission" date="2016-12" db="EMBL/GenBank/DDBJ databases">
        <title>Comparative genomics of four Isosphaeraceae planctomycetes: a common pool of plasmids and glycoside hydrolase genes.</title>
        <authorList>
            <person name="Ivanova A."/>
        </authorList>
    </citation>
    <scope>NUCLEOTIDE SEQUENCE [LARGE SCALE GENOMIC DNA]</scope>
    <source>
        <strain evidence="6">PX4</strain>
    </source>
</reference>
<feature type="compositionally biased region" description="Basic and acidic residues" evidence="2">
    <location>
        <begin position="347"/>
        <end position="361"/>
    </location>
</feature>
<evidence type="ECO:0000313" key="6">
    <source>
        <dbReference type="Proteomes" id="UP000186309"/>
    </source>
</evidence>
<dbReference type="Gene3D" id="2.40.50.100">
    <property type="match status" value="1"/>
</dbReference>
<evidence type="ECO:0000256" key="2">
    <source>
        <dbReference type="SAM" id="MobiDB-lite"/>
    </source>
</evidence>
<keyword evidence="1" id="KW-0175">Coiled coil</keyword>
<gene>
    <name evidence="5" type="primary">emrA_2</name>
    <name evidence="5" type="ORF">BSF38_01230</name>
</gene>
<sequence>MLRTWLRWIAVLAVVVGAGVGYWLWREYQRRSMLPDGIVSGNGRIESIQVDVAAKYAGRISRIFAREGDLVKTGQVLAKMDTEEMEAELAKDKAKVAEAEEAENQVKAEIVQRESELKYQNQLYDRNRALLARSVISREEMEQTHSKRDVAVAALDATKAKLQTSRRSIEAAAAEVKRIQTQIVDSTLTSPVEGRVLYKLAEEREVLAAGGKVLTLINLGDIYMEIFLPSRQAARVEIGADARIVLDAAPQYAARAKVSFVSPEAQFTPKQVETQSERDKLMFRIKLQVPQELVLPYIEKIKTGVRGVGYIKLDEATPWPEKLERRFPMPEPTKPTNAEPATTEPKTPTEPKAEETPVPKT</sequence>
<evidence type="ECO:0000313" key="5">
    <source>
        <dbReference type="EMBL" id="APW59776.1"/>
    </source>
</evidence>
<evidence type="ECO:0000256" key="1">
    <source>
        <dbReference type="SAM" id="Coils"/>
    </source>
</evidence>
<dbReference type="PANTHER" id="PTHR30438">
    <property type="entry name" value="36 KDA ANTIGEN-RELATED"/>
    <property type="match status" value="1"/>
</dbReference>
<protein>
    <submittedName>
        <fullName evidence="5">Multidrug export protein EmrA</fullName>
    </submittedName>
</protein>
<keyword evidence="3" id="KW-1133">Transmembrane helix</keyword>
<feature type="transmembrane region" description="Helical" evidence="3">
    <location>
        <begin position="6"/>
        <end position="25"/>
    </location>
</feature>
<feature type="region of interest" description="Disordered" evidence="2">
    <location>
        <begin position="321"/>
        <end position="361"/>
    </location>
</feature>
<name>A0A1U7CLJ0_9BACT</name>
<dbReference type="Gene3D" id="2.40.30.170">
    <property type="match status" value="1"/>
</dbReference>
<feature type="coiled-coil region" evidence="1">
    <location>
        <begin position="80"/>
        <end position="116"/>
    </location>
</feature>
<organism evidence="5 6">
    <name type="scientific">Paludisphaera borealis</name>
    <dbReference type="NCBI Taxonomy" id="1387353"/>
    <lineage>
        <taxon>Bacteria</taxon>
        <taxon>Pseudomonadati</taxon>
        <taxon>Planctomycetota</taxon>
        <taxon>Planctomycetia</taxon>
        <taxon>Isosphaerales</taxon>
        <taxon>Isosphaeraceae</taxon>
        <taxon>Paludisphaera</taxon>
    </lineage>
</organism>
<keyword evidence="3" id="KW-0812">Transmembrane</keyword>
<dbReference type="STRING" id="1387353.BSF38_01230"/>
<proteinExistence type="predicted"/>
<dbReference type="Proteomes" id="UP000186309">
    <property type="component" value="Chromosome"/>
</dbReference>
<dbReference type="InterPro" id="IPR058625">
    <property type="entry name" value="MdtA-like_BSH"/>
</dbReference>
<keyword evidence="6" id="KW-1185">Reference proteome</keyword>
<dbReference type="Pfam" id="PF25917">
    <property type="entry name" value="BSH_RND"/>
    <property type="match status" value="1"/>
</dbReference>
<dbReference type="SUPFAM" id="SSF111369">
    <property type="entry name" value="HlyD-like secretion proteins"/>
    <property type="match status" value="1"/>
</dbReference>
<feature type="domain" description="Multidrug resistance protein MdtA-like barrel-sandwich hybrid" evidence="4">
    <location>
        <begin position="49"/>
        <end position="199"/>
    </location>
</feature>
<keyword evidence="3" id="KW-0472">Membrane</keyword>
<evidence type="ECO:0000259" key="4">
    <source>
        <dbReference type="Pfam" id="PF25917"/>
    </source>
</evidence>
<dbReference type="EMBL" id="CP019082">
    <property type="protein sequence ID" value="APW59776.1"/>
    <property type="molecule type" value="Genomic_DNA"/>
</dbReference>
<dbReference type="OrthoDB" id="9778236at2"/>
<feature type="compositionally biased region" description="Low complexity" evidence="2">
    <location>
        <begin position="334"/>
        <end position="346"/>
    </location>
</feature>
<dbReference type="Gene3D" id="1.10.287.470">
    <property type="entry name" value="Helix hairpin bin"/>
    <property type="match status" value="1"/>
</dbReference>
<evidence type="ECO:0000256" key="3">
    <source>
        <dbReference type="SAM" id="Phobius"/>
    </source>
</evidence>
<dbReference type="KEGG" id="pbor:BSF38_01230"/>